<dbReference type="HOGENOM" id="CLU_2963931_0_0_1"/>
<proteinExistence type="predicted"/>
<evidence type="ECO:0000313" key="1">
    <source>
        <dbReference type="EMBL" id="ERM97482.1"/>
    </source>
</evidence>
<reference evidence="2" key="1">
    <citation type="journal article" date="2013" name="Science">
        <title>The Amborella genome and the evolution of flowering plants.</title>
        <authorList>
            <consortium name="Amborella Genome Project"/>
        </authorList>
    </citation>
    <scope>NUCLEOTIDE SEQUENCE [LARGE SCALE GENOMIC DNA]</scope>
</reference>
<organism evidence="1 2">
    <name type="scientific">Amborella trichopoda</name>
    <dbReference type="NCBI Taxonomy" id="13333"/>
    <lineage>
        <taxon>Eukaryota</taxon>
        <taxon>Viridiplantae</taxon>
        <taxon>Streptophyta</taxon>
        <taxon>Embryophyta</taxon>
        <taxon>Tracheophyta</taxon>
        <taxon>Spermatophyta</taxon>
        <taxon>Magnoliopsida</taxon>
        <taxon>Amborellales</taxon>
        <taxon>Amborellaceae</taxon>
        <taxon>Amborella</taxon>
    </lineage>
</organism>
<gene>
    <name evidence="1" type="ORF">AMTR_s00125p00068940</name>
</gene>
<dbReference type="EMBL" id="KI396312">
    <property type="protein sequence ID" value="ERM97482.1"/>
    <property type="molecule type" value="Genomic_DNA"/>
</dbReference>
<dbReference type="Gramene" id="ERM97482">
    <property type="protein sequence ID" value="ERM97482"/>
    <property type="gene ID" value="AMTR_s00125p00068940"/>
</dbReference>
<dbReference type="AlphaFoldDB" id="W1NNR0"/>
<protein>
    <submittedName>
        <fullName evidence="1">Uncharacterized protein</fullName>
    </submittedName>
</protein>
<sequence length="59" mass="6029">MYGLEVIACGIVDRNDALVSSIGATNAGVWTANAATRGLTLSARAPNSHTRGSDVKGQL</sequence>
<name>W1NNR0_AMBTC</name>
<keyword evidence="2" id="KW-1185">Reference proteome</keyword>
<accession>W1NNR0</accession>
<evidence type="ECO:0000313" key="2">
    <source>
        <dbReference type="Proteomes" id="UP000017836"/>
    </source>
</evidence>
<dbReference type="Proteomes" id="UP000017836">
    <property type="component" value="Unassembled WGS sequence"/>
</dbReference>